<dbReference type="Proteomes" id="UP000252585">
    <property type="component" value="Unassembled WGS sequence"/>
</dbReference>
<evidence type="ECO:0000313" key="2">
    <source>
        <dbReference type="Proteomes" id="UP000252585"/>
    </source>
</evidence>
<name>A0A368YFB7_9BACI</name>
<comment type="caution">
    <text evidence="1">The sequence shown here is derived from an EMBL/GenBank/DDBJ whole genome shotgun (WGS) entry which is preliminary data.</text>
</comment>
<evidence type="ECO:0000313" key="1">
    <source>
        <dbReference type="EMBL" id="RCW77557.1"/>
    </source>
</evidence>
<reference evidence="1 2" key="1">
    <citation type="submission" date="2018-07" db="EMBL/GenBank/DDBJ databases">
        <title>Genomic Encyclopedia of Type Strains, Phase IV (KMG-IV): sequencing the most valuable type-strain genomes for metagenomic binning, comparative biology and taxonomic classification.</title>
        <authorList>
            <person name="Goeker M."/>
        </authorList>
    </citation>
    <scope>NUCLEOTIDE SEQUENCE [LARGE SCALE GENOMIC DNA]</scope>
    <source>
        <strain evidence="1 2">DSM 27696</strain>
    </source>
</reference>
<sequence length="37" mass="4147">MRKLLVVLFLLLITSFSVMGYASANDNAPTETIEMEQ</sequence>
<gene>
    <name evidence="1" type="ORF">DFR57_101434</name>
</gene>
<protein>
    <submittedName>
        <fullName evidence="1">Uncharacterized protein</fullName>
    </submittedName>
</protein>
<keyword evidence="2" id="KW-1185">Reference proteome</keyword>
<dbReference type="AlphaFoldDB" id="A0A368YFB7"/>
<proteinExistence type="predicted"/>
<accession>A0A368YFB7</accession>
<dbReference type="EMBL" id="QPJJ01000001">
    <property type="protein sequence ID" value="RCW77557.1"/>
    <property type="molecule type" value="Genomic_DNA"/>
</dbReference>
<organism evidence="1 2">
    <name type="scientific">Saliterribacillus persicus</name>
    <dbReference type="NCBI Taxonomy" id="930114"/>
    <lineage>
        <taxon>Bacteria</taxon>
        <taxon>Bacillati</taxon>
        <taxon>Bacillota</taxon>
        <taxon>Bacilli</taxon>
        <taxon>Bacillales</taxon>
        <taxon>Bacillaceae</taxon>
        <taxon>Saliterribacillus</taxon>
    </lineage>
</organism>